<evidence type="ECO:0000313" key="3">
    <source>
        <dbReference type="Proteomes" id="UP000242519"/>
    </source>
</evidence>
<dbReference type="AlphaFoldDB" id="A0A218ZFZ2"/>
<protein>
    <submittedName>
        <fullName evidence="2">Uncharacterized protein</fullName>
    </submittedName>
</protein>
<feature type="region of interest" description="Disordered" evidence="1">
    <location>
        <begin position="219"/>
        <end position="244"/>
    </location>
</feature>
<feature type="region of interest" description="Disordered" evidence="1">
    <location>
        <begin position="72"/>
        <end position="129"/>
    </location>
</feature>
<accession>A0A218ZFZ2</accession>
<evidence type="ECO:0000256" key="1">
    <source>
        <dbReference type="SAM" id="MobiDB-lite"/>
    </source>
</evidence>
<feature type="compositionally biased region" description="Polar residues" evidence="1">
    <location>
        <begin position="234"/>
        <end position="244"/>
    </location>
</feature>
<name>A0A218ZFZ2_9HELO</name>
<dbReference type="InParanoid" id="A0A218ZFZ2"/>
<comment type="caution">
    <text evidence="2">The sequence shown here is derived from an EMBL/GenBank/DDBJ whole genome shotgun (WGS) entry which is preliminary data.</text>
</comment>
<gene>
    <name evidence="2" type="ORF">B2J93_7713</name>
</gene>
<dbReference type="Proteomes" id="UP000242519">
    <property type="component" value="Unassembled WGS sequence"/>
</dbReference>
<reference evidence="2 3" key="1">
    <citation type="submission" date="2017-04" db="EMBL/GenBank/DDBJ databases">
        <title>Draft genome sequence of Marssonina coronaria NL1: causal agent of apple blotch.</title>
        <authorList>
            <person name="Cheng Q."/>
        </authorList>
    </citation>
    <scope>NUCLEOTIDE SEQUENCE [LARGE SCALE GENOMIC DNA]</scope>
    <source>
        <strain evidence="2 3">NL1</strain>
    </source>
</reference>
<keyword evidence="3" id="KW-1185">Reference proteome</keyword>
<evidence type="ECO:0000313" key="2">
    <source>
        <dbReference type="EMBL" id="OWP06979.1"/>
    </source>
</evidence>
<feature type="compositionally biased region" description="Basic and acidic residues" evidence="1">
    <location>
        <begin position="219"/>
        <end position="230"/>
    </location>
</feature>
<proteinExistence type="predicted"/>
<dbReference type="EMBL" id="MZNU01000022">
    <property type="protein sequence ID" value="OWP06979.1"/>
    <property type="molecule type" value="Genomic_DNA"/>
</dbReference>
<sequence>MAHPPIELQSRLVPVRRRTKSQVAAVHDRRPRLRTEPVDSPSRHGHVLTAGGFWMYDASTPLVAGARLKPEGATKRAPWDGWPSNCTGRGRPPRRWQCVGEGIVPQDRGDPRRRSRSKLQPRRPETGASSRVACVSDLLNIPWPARSPWFLSRGRPTSHGFWGQTGSNGVPDSLESLIRGPRSLEGAALWCELDCVDEPATTDLTACPGLFLGPDMTMRNRGESPKKLRPDLQTAATSKQPCFG</sequence>
<organism evidence="2 3">
    <name type="scientific">Diplocarpon coronariae</name>
    <dbReference type="NCBI Taxonomy" id="2795749"/>
    <lineage>
        <taxon>Eukaryota</taxon>
        <taxon>Fungi</taxon>
        <taxon>Dikarya</taxon>
        <taxon>Ascomycota</taxon>
        <taxon>Pezizomycotina</taxon>
        <taxon>Leotiomycetes</taxon>
        <taxon>Helotiales</taxon>
        <taxon>Drepanopezizaceae</taxon>
        <taxon>Diplocarpon</taxon>
    </lineage>
</organism>